<evidence type="ECO:0000313" key="1">
    <source>
        <dbReference type="EMBL" id="GGE15846.1"/>
    </source>
</evidence>
<keyword evidence="2" id="KW-1185">Reference proteome</keyword>
<dbReference type="Pfam" id="PF21813">
    <property type="entry name" value="DUF6882"/>
    <property type="match status" value="1"/>
</dbReference>
<organism evidence="1 2">
    <name type="scientific">Sphingobacterium cellulitidis</name>
    <dbReference type="NCBI Taxonomy" id="1768011"/>
    <lineage>
        <taxon>Bacteria</taxon>
        <taxon>Pseudomonadati</taxon>
        <taxon>Bacteroidota</taxon>
        <taxon>Sphingobacteriia</taxon>
        <taxon>Sphingobacteriales</taxon>
        <taxon>Sphingobacteriaceae</taxon>
        <taxon>Sphingobacterium</taxon>
    </lineage>
</organism>
<dbReference type="Proteomes" id="UP000614460">
    <property type="component" value="Unassembled WGS sequence"/>
</dbReference>
<dbReference type="EMBL" id="BMKM01000002">
    <property type="protein sequence ID" value="GGE15846.1"/>
    <property type="molecule type" value="Genomic_DNA"/>
</dbReference>
<gene>
    <name evidence="1" type="ORF">GCM10011516_12030</name>
</gene>
<dbReference type="AlphaFoldDB" id="A0A8H9KV05"/>
<name>A0A8H9KV05_9SPHI</name>
<accession>A0A8H9KV05</accession>
<sequence length="249" mass="28722">MGFLNRLFGKSTIKKEPEVKEKPTTETTTRIEPIRTENELFERYVGLGFEKQVDFSELIEGKAWDADLTRGTITFGDEFEFPLQIIGSFSYSVNTWLWSWANKQSDLPLNLLVDAKKLKSYGIQNKINRLRTPEYAFKQDDLHRLGIIAMGMFDADGYYFADYGSGIMLMTVKSDQIRKNRKDFHHRIFSTFPQVISNFQVDHRNSLINYLKSKGYNILEKDNQIIGTKGKETCITTLDSANRVSNLEG</sequence>
<protein>
    <submittedName>
        <fullName evidence="1">Uncharacterized protein</fullName>
    </submittedName>
</protein>
<evidence type="ECO:0000313" key="2">
    <source>
        <dbReference type="Proteomes" id="UP000614460"/>
    </source>
</evidence>
<reference evidence="1" key="2">
    <citation type="submission" date="2020-09" db="EMBL/GenBank/DDBJ databases">
        <authorList>
            <person name="Sun Q."/>
            <person name="Zhou Y."/>
        </authorList>
    </citation>
    <scope>NUCLEOTIDE SEQUENCE</scope>
    <source>
        <strain evidence="1">CGMCC 1.15966</strain>
    </source>
</reference>
<dbReference type="InterPro" id="IPR049249">
    <property type="entry name" value="DUF6882"/>
</dbReference>
<reference evidence="1" key="1">
    <citation type="journal article" date="2014" name="Int. J. Syst. Evol. Microbiol.">
        <title>Complete genome sequence of Corynebacterium casei LMG S-19264T (=DSM 44701T), isolated from a smear-ripened cheese.</title>
        <authorList>
            <consortium name="US DOE Joint Genome Institute (JGI-PGF)"/>
            <person name="Walter F."/>
            <person name="Albersmeier A."/>
            <person name="Kalinowski J."/>
            <person name="Ruckert C."/>
        </authorList>
    </citation>
    <scope>NUCLEOTIDE SEQUENCE</scope>
    <source>
        <strain evidence="1">CGMCC 1.15966</strain>
    </source>
</reference>
<comment type="caution">
    <text evidence="1">The sequence shown here is derived from an EMBL/GenBank/DDBJ whole genome shotgun (WGS) entry which is preliminary data.</text>
</comment>
<proteinExistence type="predicted"/>